<evidence type="ECO:0000313" key="2">
    <source>
        <dbReference type="Proteomes" id="UP000676967"/>
    </source>
</evidence>
<protein>
    <recommendedName>
        <fullName evidence="3">6-carboxy-5,6,7,8-tetrahydropterin synthase</fullName>
    </recommendedName>
</protein>
<dbReference type="EMBL" id="AP023356">
    <property type="protein sequence ID" value="BCJ45176.1"/>
    <property type="molecule type" value="Genomic_DNA"/>
</dbReference>
<reference evidence="1 2" key="1">
    <citation type="submission" date="2020-08" db="EMBL/GenBank/DDBJ databases">
        <title>Whole genome shotgun sequence of Actinoplanes ianthinogenes NBRC 13996.</title>
        <authorList>
            <person name="Komaki H."/>
            <person name="Tamura T."/>
        </authorList>
    </citation>
    <scope>NUCLEOTIDE SEQUENCE [LARGE SCALE GENOMIC DNA]</scope>
    <source>
        <strain evidence="1 2">NBRC 13996</strain>
    </source>
</reference>
<gene>
    <name evidence="1" type="ORF">Aiant_58330</name>
</gene>
<evidence type="ECO:0000313" key="1">
    <source>
        <dbReference type="EMBL" id="BCJ45176.1"/>
    </source>
</evidence>
<dbReference type="Proteomes" id="UP000676967">
    <property type="component" value="Chromosome"/>
</dbReference>
<sequence length="182" mass="20365">MKLGTPANYYVRVRFAGWEDTPDRQHLHRGSYTVTLNMLPEIAFVDDLGHLGPPWRESALPPEEAGDLVDADMVRLLTLLQSRYTVTPNDALAGQTDRFALPWGFDDRQEGVVFYTDRAEFAVLLDDLAALADTEAGNVHSTVRRDAVRDHPVIRFIEDRVLKSPLLHPMDAQSAGLSERPG</sequence>
<organism evidence="1 2">
    <name type="scientific">Actinoplanes ianthinogenes</name>
    <dbReference type="NCBI Taxonomy" id="122358"/>
    <lineage>
        <taxon>Bacteria</taxon>
        <taxon>Bacillati</taxon>
        <taxon>Actinomycetota</taxon>
        <taxon>Actinomycetes</taxon>
        <taxon>Micromonosporales</taxon>
        <taxon>Micromonosporaceae</taxon>
        <taxon>Actinoplanes</taxon>
    </lineage>
</organism>
<name>A0ABM7M0T1_9ACTN</name>
<keyword evidence="2" id="KW-1185">Reference proteome</keyword>
<proteinExistence type="predicted"/>
<evidence type="ECO:0008006" key="3">
    <source>
        <dbReference type="Google" id="ProtNLM"/>
    </source>
</evidence>
<accession>A0ABM7M0T1</accession>